<dbReference type="GO" id="GO:0004791">
    <property type="term" value="F:thioredoxin-disulfide reductase (NADPH) activity"/>
    <property type="evidence" value="ECO:0007669"/>
    <property type="project" value="UniProtKB-UniRule"/>
</dbReference>
<dbReference type="Proteomes" id="UP001228113">
    <property type="component" value="Chromosome"/>
</dbReference>
<evidence type="ECO:0000259" key="9">
    <source>
        <dbReference type="Pfam" id="PF07992"/>
    </source>
</evidence>
<proteinExistence type="inferred from homology"/>
<evidence type="ECO:0000256" key="8">
    <source>
        <dbReference type="RuleBase" id="RU003881"/>
    </source>
</evidence>
<reference evidence="10" key="1">
    <citation type="journal article" date="2023" name="Int. J. Syst. Evol. Microbiol.">
        <title>Mesoterricola silvestris gen. nov., sp. nov., Mesoterricola sediminis sp. nov., Geothrix oryzae sp. nov., Geothrix edaphica sp. nov., Geothrix rubra sp. nov., and Geothrix limicola sp. nov., six novel members of Acidobacteriota isolated from soils.</title>
        <authorList>
            <person name="Itoh H."/>
            <person name="Sugisawa Y."/>
            <person name="Mise K."/>
            <person name="Xu Z."/>
            <person name="Kuniyasu M."/>
            <person name="Ushijima N."/>
            <person name="Kawano K."/>
            <person name="Kobayashi E."/>
            <person name="Shiratori Y."/>
            <person name="Masuda Y."/>
            <person name="Senoo K."/>
        </authorList>
    </citation>
    <scope>NUCLEOTIDE SEQUENCE</scope>
    <source>
        <strain evidence="10">W786</strain>
    </source>
</reference>
<evidence type="ECO:0000256" key="5">
    <source>
        <dbReference type="ARBA" id="ARBA00023157"/>
    </source>
</evidence>
<dbReference type="Pfam" id="PF07992">
    <property type="entry name" value="Pyr_redox_2"/>
    <property type="match status" value="1"/>
</dbReference>
<evidence type="ECO:0000256" key="4">
    <source>
        <dbReference type="ARBA" id="ARBA00023002"/>
    </source>
</evidence>
<evidence type="ECO:0000313" key="10">
    <source>
        <dbReference type="EMBL" id="BDU77033.1"/>
    </source>
</evidence>
<dbReference type="InterPro" id="IPR008255">
    <property type="entry name" value="Pyr_nucl-diS_OxRdtase_2_AS"/>
</dbReference>
<evidence type="ECO:0000313" key="11">
    <source>
        <dbReference type="Proteomes" id="UP001228113"/>
    </source>
</evidence>
<feature type="domain" description="FAD/NAD(P)-binding" evidence="9">
    <location>
        <begin position="5"/>
        <end position="304"/>
    </location>
</feature>
<organism evidence="10 11">
    <name type="scientific">Mesoterricola sediminis</name>
    <dbReference type="NCBI Taxonomy" id="2927980"/>
    <lineage>
        <taxon>Bacteria</taxon>
        <taxon>Pseudomonadati</taxon>
        <taxon>Acidobacteriota</taxon>
        <taxon>Holophagae</taxon>
        <taxon>Holophagales</taxon>
        <taxon>Holophagaceae</taxon>
        <taxon>Mesoterricola</taxon>
    </lineage>
</organism>
<dbReference type="InterPro" id="IPR023753">
    <property type="entry name" value="FAD/NAD-binding_dom"/>
</dbReference>
<dbReference type="Gene3D" id="3.50.50.60">
    <property type="entry name" value="FAD/NAD(P)-binding domain"/>
    <property type="match status" value="2"/>
</dbReference>
<dbReference type="PRINTS" id="PR00469">
    <property type="entry name" value="PNDRDTASEII"/>
</dbReference>
<dbReference type="InterPro" id="IPR005982">
    <property type="entry name" value="Thioredox_Rdtase"/>
</dbReference>
<evidence type="ECO:0000256" key="2">
    <source>
        <dbReference type="ARBA" id="ARBA00022630"/>
    </source>
</evidence>
<keyword evidence="6 7" id="KW-0676">Redox-active center</keyword>
<protein>
    <recommendedName>
        <fullName evidence="7">Thioredoxin reductase</fullName>
        <ecNumber evidence="7">1.8.1.9</ecNumber>
    </recommendedName>
</protein>
<gene>
    <name evidence="10" type="ORF">METESE_19910</name>
</gene>
<dbReference type="AlphaFoldDB" id="A0AA48KG31"/>
<name>A0AA48KG31_9BACT</name>
<keyword evidence="5" id="KW-1015">Disulfide bond</keyword>
<keyword evidence="3 7" id="KW-0274">FAD</keyword>
<sequence length="322" mass="34011">MSHHKVIIIGTGPAGYTAAIYASRANLAPLVFEGAQPGGQLTITTEVENFPGFREGILGPSLMDEMRAQAERFGTEIRSETVLRADVAATPKRVATDKGEYTCDALIIATGASAKWMGIGKDEALSRTGGGVSACATCDGFFFRGKEIAVVGGGDTAVEEATFLTKFASKVTLIHRRDQLRASKAMQERAFANPKLQVRWNAVVEDIATRTQTLATGETVEKISALHLKDTVTGALDELAVEGLFVAIGHQPNTHLFAGQLPMDAAGYLQVVPGTTRTPVAGVFACGDVQDHQYRQAITAAGSGCMAAIDAERWLGEQGLGA</sequence>
<keyword evidence="4 7" id="KW-0560">Oxidoreductase</keyword>
<evidence type="ECO:0000256" key="3">
    <source>
        <dbReference type="ARBA" id="ARBA00022827"/>
    </source>
</evidence>
<dbReference type="SUPFAM" id="SSF51905">
    <property type="entry name" value="FAD/NAD(P)-binding domain"/>
    <property type="match status" value="1"/>
</dbReference>
<keyword evidence="2 7" id="KW-0285">Flavoprotein</keyword>
<evidence type="ECO:0000256" key="6">
    <source>
        <dbReference type="ARBA" id="ARBA00023284"/>
    </source>
</evidence>
<dbReference type="KEGG" id="msea:METESE_19910"/>
<dbReference type="GO" id="GO:0005737">
    <property type="term" value="C:cytoplasm"/>
    <property type="evidence" value="ECO:0007669"/>
    <property type="project" value="InterPro"/>
</dbReference>
<dbReference type="PANTHER" id="PTHR48105">
    <property type="entry name" value="THIOREDOXIN REDUCTASE 1-RELATED-RELATED"/>
    <property type="match status" value="1"/>
</dbReference>
<dbReference type="InterPro" id="IPR050097">
    <property type="entry name" value="Ferredoxin-NADP_redctase_2"/>
</dbReference>
<dbReference type="PROSITE" id="PS00573">
    <property type="entry name" value="PYRIDINE_REDOX_2"/>
    <property type="match status" value="1"/>
</dbReference>
<accession>A0AA48KG31</accession>
<comment type="cofactor">
    <cofactor evidence="8">
        <name>FAD</name>
        <dbReference type="ChEBI" id="CHEBI:57692"/>
    </cofactor>
    <text evidence="8">Binds 1 FAD per subunit.</text>
</comment>
<dbReference type="EC" id="1.8.1.9" evidence="7"/>
<comment type="similarity">
    <text evidence="1 7">Belongs to the class-II pyridine nucleotide-disulfide oxidoreductase family.</text>
</comment>
<dbReference type="EMBL" id="AP027081">
    <property type="protein sequence ID" value="BDU77033.1"/>
    <property type="molecule type" value="Genomic_DNA"/>
</dbReference>
<dbReference type="NCBIfam" id="TIGR01292">
    <property type="entry name" value="TRX_reduct"/>
    <property type="match status" value="1"/>
</dbReference>
<keyword evidence="8" id="KW-0521">NADP</keyword>
<dbReference type="PRINTS" id="PR00368">
    <property type="entry name" value="FADPNR"/>
</dbReference>
<dbReference type="InterPro" id="IPR036188">
    <property type="entry name" value="FAD/NAD-bd_sf"/>
</dbReference>
<comment type="catalytic activity">
    <reaction evidence="7">
        <text>[thioredoxin]-dithiol + NADP(+) = [thioredoxin]-disulfide + NADPH + H(+)</text>
        <dbReference type="Rhea" id="RHEA:20345"/>
        <dbReference type="Rhea" id="RHEA-COMP:10698"/>
        <dbReference type="Rhea" id="RHEA-COMP:10700"/>
        <dbReference type="ChEBI" id="CHEBI:15378"/>
        <dbReference type="ChEBI" id="CHEBI:29950"/>
        <dbReference type="ChEBI" id="CHEBI:50058"/>
        <dbReference type="ChEBI" id="CHEBI:57783"/>
        <dbReference type="ChEBI" id="CHEBI:58349"/>
        <dbReference type="EC" id="1.8.1.9"/>
    </reaction>
</comment>
<evidence type="ECO:0000256" key="1">
    <source>
        <dbReference type="ARBA" id="ARBA00009333"/>
    </source>
</evidence>
<comment type="subunit">
    <text evidence="7">Homodimer.</text>
</comment>
<evidence type="ECO:0000256" key="7">
    <source>
        <dbReference type="RuleBase" id="RU003880"/>
    </source>
</evidence>
<dbReference type="GO" id="GO:0019430">
    <property type="term" value="P:removal of superoxide radicals"/>
    <property type="evidence" value="ECO:0007669"/>
    <property type="project" value="UniProtKB-UniRule"/>
</dbReference>
<keyword evidence="11" id="KW-1185">Reference proteome</keyword>